<keyword evidence="3" id="KW-1185">Reference proteome</keyword>
<proteinExistence type="predicted"/>
<gene>
    <name evidence="2" type="ORF">V5799_030803</name>
</gene>
<reference evidence="2 3" key="1">
    <citation type="journal article" date="2023" name="Arcadia Sci">
        <title>De novo assembly of a long-read Amblyomma americanum tick genome.</title>
        <authorList>
            <person name="Chou S."/>
            <person name="Poskanzer K.E."/>
            <person name="Rollins M."/>
            <person name="Thuy-Boun P.S."/>
        </authorList>
    </citation>
    <scope>NUCLEOTIDE SEQUENCE [LARGE SCALE GENOMIC DNA]</scope>
    <source>
        <strain evidence="2">F_SG_1</strain>
        <tissue evidence="2">Salivary glands</tissue>
    </source>
</reference>
<dbReference type="AlphaFoldDB" id="A0AAQ4EN22"/>
<protein>
    <submittedName>
        <fullName evidence="2">Uncharacterized protein</fullName>
    </submittedName>
</protein>
<dbReference type="Proteomes" id="UP001321473">
    <property type="component" value="Unassembled WGS sequence"/>
</dbReference>
<sequence>MDSAETSPLLGCTTPDSEPNYPDDTIGLFDERLVQDKHGMPGEGGSAHGLDITDPDEELLQIIRINS</sequence>
<evidence type="ECO:0000256" key="1">
    <source>
        <dbReference type="SAM" id="MobiDB-lite"/>
    </source>
</evidence>
<name>A0AAQ4EN22_AMBAM</name>
<evidence type="ECO:0000313" key="3">
    <source>
        <dbReference type="Proteomes" id="UP001321473"/>
    </source>
</evidence>
<dbReference type="EMBL" id="JARKHS020013627">
    <property type="protein sequence ID" value="KAK8775853.1"/>
    <property type="molecule type" value="Genomic_DNA"/>
</dbReference>
<evidence type="ECO:0000313" key="2">
    <source>
        <dbReference type="EMBL" id="KAK8775853.1"/>
    </source>
</evidence>
<organism evidence="2 3">
    <name type="scientific">Amblyomma americanum</name>
    <name type="common">Lone star tick</name>
    <dbReference type="NCBI Taxonomy" id="6943"/>
    <lineage>
        <taxon>Eukaryota</taxon>
        <taxon>Metazoa</taxon>
        <taxon>Ecdysozoa</taxon>
        <taxon>Arthropoda</taxon>
        <taxon>Chelicerata</taxon>
        <taxon>Arachnida</taxon>
        <taxon>Acari</taxon>
        <taxon>Parasitiformes</taxon>
        <taxon>Ixodida</taxon>
        <taxon>Ixodoidea</taxon>
        <taxon>Ixodidae</taxon>
        <taxon>Amblyomminae</taxon>
        <taxon>Amblyomma</taxon>
    </lineage>
</organism>
<comment type="caution">
    <text evidence="2">The sequence shown here is derived from an EMBL/GenBank/DDBJ whole genome shotgun (WGS) entry which is preliminary data.</text>
</comment>
<feature type="region of interest" description="Disordered" evidence="1">
    <location>
        <begin position="1"/>
        <end position="24"/>
    </location>
</feature>
<accession>A0AAQ4EN22</accession>